<evidence type="ECO:0000313" key="7">
    <source>
        <dbReference type="Ensembl" id="ENSGACP00000020820.2"/>
    </source>
</evidence>
<dbReference type="STRING" id="69293.ENSGACP00000020820"/>
<dbReference type="Bgee" id="ENSGACG00000015769">
    <property type="expression patterns" value="Expressed in camera-type eye and 2 other cell types or tissues"/>
</dbReference>
<dbReference type="GO" id="GO:0001664">
    <property type="term" value="F:G protein-coupled receptor binding"/>
    <property type="evidence" value="ECO:0007669"/>
    <property type="project" value="TreeGrafter"/>
</dbReference>
<evidence type="ECO:0000256" key="5">
    <source>
        <dbReference type="SAM" id="MobiDB-lite"/>
    </source>
</evidence>
<dbReference type="FunCoup" id="G3PT84">
    <property type="interactions" value="22"/>
</dbReference>
<dbReference type="GO" id="GO:0002031">
    <property type="term" value="P:G protein-coupled receptor internalization"/>
    <property type="evidence" value="ECO:0007669"/>
    <property type="project" value="TreeGrafter"/>
</dbReference>
<dbReference type="GO" id="GO:0007165">
    <property type="term" value="P:signal transduction"/>
    <property type="evidence" value="ECO:0007669"/>
    <property type="project" value="InterPro"/>
</dbReference>
<dbReference type="AlphaFoldDB" id="G3PT84"/>
<evidence type="ECO:0000313" key="8">
    <source>
        <dbReference type="Proteomes" id="UP000007635"/>
    </source>
</evidence>
<dbReference type="InterPro" id="IPR011021">
    <property type="entry name" value="Arrestin-like_N"/>
</dbReference>
<dbReference type="SMART" id="SM01017">
    <property type="entry name" value="Arrestin_C"/>
    <property type="match status" value="1"/>
</dbReference>
<dbReference type="InterPro" id="IPR017864">
    <property type="entry name" value="Arrestin_CS"/>
</dbReference>
<protein>
    <recommendedName>
        <fullName evidence="2">S-arrestin</fullName>
    </recommendedName>
    <alternativeName>
        <fullName evidence="4">Retinal S-antigen</fullName>
    </alternativeName>
    <alternativeName>
        <fullName evidence="3">Rod photoreceptor arrestin</fullName>
    </alternativeName>
</protein>
<dbReference type="InParanoid" id="G3PT84"/>
<evidence type="ECO:0000259" key="6">
    <source>
        <dbReference type="SMART" id="SM01017"/>
    </source>
</evidence>
<evidence type="ECO:0000256" key="4">
    <source>
        <dbReference type="ARBA" id="ARBA00042071"/>
    </source>
</evidence>
<dbReference type="PANTHER" id="PTHR11792:SF15">
    <property type="entry name" value="S-ARRESTIN"/>
    <property type="match status" value="1"/>
</dbReference>
<reference evidence="7" key="3">
    <citation type="submission" date="2025-09" db="UniProtKB">
        <authorList>
            <consortium name="Ensembl"/>
        </authorList>
    </citation>
    <scope>IDENTIFICATION</scope>
</reference>
<dbReference type="GO" id="GO:0001750">
    <property type="term" value="C:photoreceptor outer segment"/>
    <property type="evidence" value="ECO:0007669"/>
    <property type="project" value="TreeGrafter"/>
</dbReference>
<evidence type="ECO:0000256" key="2">
    <source>
        <dbReference type="ARBA" id="ARBA00040206"/>
    </source>
</evidence>
<feature type="domain" description="Arrestin C-terminal-like" evidence="6">
    <location>
        <begin position="183"/>
        <end position="325"/>
    </location>
</feature>
<evidence type="ECO:0000256" key="3">
    <source>
        <dbReference type="ARBA" id="ARBA00041305"/>
    </source>
</evidence>
<proteinExistence type="inferred from homology"/>
<reference evidence="7" key="2">
    <citation type="submission" date="2025-08" db="UniProtKB">
        <authorList>
            <consortium name="Ensembl"/>
        </authorList>
    </citation>
    <scope>IDENTIFICATION</scope>
</reference>
<dbReference type="GO" id="GO:0007399">
    <property type="term" value="P:nervous system development"/>
    <property type="evidence" value="ECO:0007669"/>
    <property type="project" value="UniProtKB-ARBA"/>
</dbReference>
<feature type="region of interest" description="Disordered" evidence="5">
    <location>
        <begin position="131"/>
        <end position="152"/>
    </location>
</feature>
<reference evidence="7 8" key="1">
    <citation type="journal article" date="2021" name="G3 (Bethesda)">
        <title>Improved contiguity of the threespine stickleback genome using long-read sequencing.</title>
        <authorList>
            <person name="Nath S."/>
            <person name="Shaw D.E."/>
            <person name="White M.A."/>
        </authorList>
    </citation>
    <scope>NUCLEOTIDE SEQUENCE [LARGE SCALE GENOMIC DNA]</scope>
    <source>
        <strain evidence="7 8">Lake Benthic</strain>
    </source>
</reference>
<organism evidence="7 8">
    <name type="scientific">Gasterosteus aculeatus aculeatus</name>
    <name type="common">three-spined stickleback</name>
    <dbReference type="NCBI Taxonomy" id="481459"/>
    <lineage>
        <taxon>Eukaryota</taxon>
        <taxon>Metazoa</taxon>
        <taxon>Chordata</taxon>
        <taxon>Craniata</taxon>
        <taxon>Vertebrata</taxon>
        <taxon>Euteleostomi</taxon>
        <taxon>Actinopterygii</taxon>
        <taxon>Neopterygii</taxon>
        <taxon>Teleostei</taxon>
        <taxon>Neoteleostei</taxon>
        <taxon>Acanthomorphata</taxon>
        <taxon>Eupercaria</taxon>
        <taxon>Perciformes</taxon>
        <taxon>Cottioidei</taxon>
        <taxon>Gasterosteales</taxon>
        <taxon>Gasterosteidae</taxon>
        <taxon>Gasterosteus</taxon>
    </lineage>
</organism>
<dbReference type="Ensembl" id="ENSGACT00000020860.2">
    <property type="protein sequence ID" value="ENSGACP00000020820.2"/>
    <property type="gene ID" value="ENSGACG00000015769.2"/>
</dbReference>
<dbReference type="Pfam" id="PF02752">
    <property type="entry name" value="Arrestin_C"/>
    <property type="match status" value="1"/>
</dbReference>
<dbReference type="Proteomes" id="UP000007635">
    <property type="component" value="Chromosome III"/>
</dbReference>
<dbReference type="Gene3D" id="2.60.40.640">
    <property type="match status" value="1"/>
</dbReference>
<dbReference type="InterPro" id="IPR014752">
    <property type="entry name" value="Arrestin-like_C"/>
</dbReference>
<dbReference type="InterPro" id="IPR011022">
    <property type="entry name" value="Arrestin_C-like"/>
</dbReference>
<accession>G3PT84</accession>
<dbReference type="FunFam" id="2.60.40.840:FF:000002">
    <property type="entry name" value="Arrestin 3"/>
    <property type="match status" value="1"/>
</dbReference>
<dbReference type="PRINTS" id="PR00309">
    <property type="entry name" value="ARRESTIN"/>
</dbReference>
<dbReference type="InterPro" id="IPR014756">
    <property type="entry name" value="Ig_E-set"/>
</dbReference>
<dbReference type="PANTHER" id="PTHR11792">
    <property type="entry name" value="ARRESTIN"/>
    <property type="match status" value="1"/>
</dbReference>
<sequence length="388" mass="43303">NMNPKNVVFKKICKDKSVAVYMGRRDFVDRVDSVDPVDGVILIDPEALQGRKVFVTLSCTFRYGRDDMDVMGIAFRRELYLSTRQVYPALQDREKGTHTRTQAKLLRKLGQDAYPFFFEFPDNLPCSVALQPSAQDGGKVRPDGGSNRRDPSSVKLTIRKVQYAPETEGAAPSVETTRDFVMSDKPLHVKASLDKEIYYHGDCVKVHVIVTNHSSKTIKNVIVSVDQVSTVVLYSNDCYVKSVAIEEPGDSVSPGATLQKVYTLLPLLANNRERRGIAVDGKLKHEDTNLASSSIVKDGVLKEVMGIMVSYRIMVKLIVAGSVAPLWICKRLPCSCLLLFAHSALLRSELEEEMEFQEFKRSYLKGMNEDEDEEGNVSGGDDIAPKEK</sequence>
<dbReference type="FunFam" id="2.60.40.640:FF:000011">
    <property type="entry name" value="S-arrestin isoform X2"/>
    <property type="match status" value="1"/>
</dbReference>
<dbReference type="Gene3D" id="2.60.40.840">
    <property type="match status" value="1"/>
</dbReference>
<feature type="compositionally biased region" description="Basic and acidic residues" evidence="5">
    <location>
        <begin position="138"/>
        <end position="152"/>
    </location>
</feature>
<dbReference type="InterPro" id="IPR000698">
    <property type="entry name" value="Arrestin"/>
</dbReference>
<feature type="region of interest" description="Disordered" evidence="5">
    <location>
        <begin position="367"/>
        <end position="388"/>
    </location>
</feature>
<keyword evidence="8" id="KW-1185">Reference proteome</keyword>
<dbReference type="OMA" id="QPAPQDM"/>
<dbReference type="eggNOG" id="KOG3865">
    <property type="taxonomic scope" value="Eukaryota"/>
</dbReference>
<dbReference type="PROSITE" id="PS00295">
    <property type="entry name" value="ARRESTINS"/>
    <property type="match status" value="1"/>
</dbReference>
<name>G3PT84_GASAC</name>
<dbReference type="GeneTree" id="ENSGT00950000182887"/>
<evidence type="ECO:0000256" key="1">
    <source>
        <dbReference type="ARBA" id="ARBA00005298"/>
    </source>
</evidence>
<dbReference type="SUPFAM" id="SSF81296">
    <property type="entry name" value="E set domains"/>
    <property type="match status" value="2"/>
</dbReference>
<dbReference type="Pfam" id="PF00339">
    <property type="entry name" value="Arrestin_N"/>
    <property type="match status" value="1"/>
</dbReference>
<comment type="similarity">
    <text evidence="1">Belongs to the arrestin family.</text>
</comment>
<dbReference type="GO" id="GO:0001917">
    <property type="term" value="C:photoreceptor inner segment"/>
    <property type="evidence" value="ECO:0007669"/>
    <property type="project" value="TreeGrafter"/>
</dbReference>
<dbReference type="InterPro" id="IPR014753">
    <property type="entry name" value="Arrestin_N"/>
</dbReference>